<dbReference type="EMBL" id="MQVM01000021">
    <property type="protein sequence ID" value="ONH72451.1"/>
    <property type="molecule type" value="Genomic_DNA"/>
</dbReference>
<sequence>TDDIPLYRIDIADIGPNREWKQRKEEERNPLLLLLRLTSITSIVYSCNYTPIAYLLTRVSQLSFLHTIL</sequence>
<evidence type="ECO:0000313" key="1">
    <source>
        <dbReference type="EMBL" id="ONH72451.1"/>
    </source>
</evidence>
<gene>
    <name evidence="1" type="ORF">BOH78_3841</name>
</gene>
<dbReference type="Proteomes" id="UP000189274">
    <property type="component" value="Unassembled WGS sequence"/>
</dbReference>
<organism evidence="1 2">
    <name type="scientific">Pichia kudriavzevii</name>
    <name type="common">Yeast</name>
    <name type="synonym">Issatchenkia orientalis</name>
    <dbReference type="NCBI Taxonomy" id="4909"/>
    <lineage>
        <taxon>Eukaryota</taxon>
        <taxon>Fungi</taxon>
        <taxon>Dikarya</taxon>
        <taxon>Ascomycota</taxon>
        <taxon>Saccharomycotina</taxon>
        <taxon>Pichiomycetes</taxon>
        <taxon>Pichiales</taxon>
        <taxon>Pichiaceae</taxon>
        <taxon>Pichia</taxon>
    </lineage>
</organism>
<protein>
    <submittedName>
        <fullName evidence="1">Uncharacterized protein</fullName>
    </submittedName>
</protein>
<name>A0A1V2LIV0_PICKU</name>
<evidence type="ECO:0000313" key="2">
    <source>
        <dbReference type="Proteomes" id="UP000189274"/>
    </source>
</evidence>
<accession>A0A1V2LIV0</accession>
<proteinExistence type="predicted"/>
<comment type="caution">
    <text evidence="1">The sequence shown here is derived from an EMBL/GenBank/DDBJ whole genome shotgun (WGS) entry which is preliminary data.</text>
</comment>
<feature type="non-terminal residue" evidence="1">
    <location>
        <position position="1"/>
    </location>
</feature>
<dbReference type="AlphaFoldDB" id="A0A1V2LIV0"/>
<reference evidence="2" key="1">
    <citation type="journal article" date="2017" name="Genome Announc.">
        <title>Genome sequences of Cyberlindnera fabianii 65, Pichia kudriavzevii 129, and Saccharomyces cerevisiae 131 isolated from fermented masau fruits in Zimbabwe.</title>
        <authorList>
            <person name="van Rijswijck I.M.H."/>
            <person name="Derks M.F.L."/>
            <person name="Abee T."/>
            <person name="de Ridder D."/>
            <person name="Smid E.J."/>
        </authorList>
    </citation>
    <scope>NUCLEOTIDE SEQUENCE [LARGE SCALE GENOMIC DNA]</scope>
    <source>
        <strain evidence="2">129</strain>
    </source>
</reference>